<keyword evidence="2" id="KW-1185">Reference proteome</keyword>
<evidence type="ECO:0000313" key="2">
    <source>
        <dbReference type="Proteomes" id="UP000572680"/>
    </source>
</evidence>
<proteinExistence type="predicted"/>
<organism evidence="1 2">
    <name type="scientific">Actinomadura namibiensis</name>
    <dbReference type="NCBI Taxonomy" id="182080"/>
    <lineage>
        <taxon>Bacteria</taxon>
        <taxon>Bacillati</taxon>
        <taxon>Actinomycetota</taxon>
        <taxon>Actinomycetes</taxon>
        <taxon>Streptosporangiales</taxon>
        <taxon>Thermomonosporaceae</taxon>
        <taxon>Actinomadura</taxon>
    </lineage>
</organism>
<dbReference type="AlphaFoldDB" id="A0A7W3LP76"/>
<accession>A0A7W3LP76</accession>
<name>A0A7W3LP76_ACTNM</name>
<sequence>MSAPFPAGFSGIDPALMGEMIEEMRRGRADITGTVAPYRARLAALGVDTAPLTEIDRVCGWLDAQLPMLTRRRDLAIALDDNSEPGLAPIDESLVLTPAEARRQGNALAARLQGLHPEDGVHHEILNELGLHRFDPDYTAAFFARLGGEGTRRLPGLVEEHARLAHVDRQLREVGEAFAGAVSGGRGVPGFGAVADAMFARDLPTAERQGVAALASHGTYPPRWLAALTRQHALDPLYRQYTANPDMRAADLNTTDWQTVRGMLQALGNNPVASRLAFQGVADAHPSLPVNPTALVDRLPAPEKRTPDLAGVLTAYTRLAAFDSQTAEQLGRALAAGSGADDEKDGRHSQAAARFAFTVMTTIPEAADAIPEPMRLPMSRIAASYVTEITEGANIDDRHQDTAFGKVKSYTPGLKPLFSLSPEDTYEFLKTFADSPEHMRPFEQGMGALTRRLGAEGIRIETAKKNGAIHHDTPGLERVMQALGYVAGLQSQAQKTVQGELDEQDALRREQLRQLADVGFDLGTIFVPMAPMADEMVWGMLTKVSGSELDRLKDNADENTRLKRLEDRELQTSLGLQHAMVQRLIRRGYPMEVTPWEAEHPHPGHLFYNNATGHLLPYKEITGDPKLLDNYISWLNANGRGGDDEAAFGQIAVNATGNFRGMWAQAADYASLLEREQEKGKGGRKN</sequence>
<protein>
    <submittedName>
        <fullName evidence="1">Uncharacterized protein</fullName>
    </submittedName>
</protein>
<dbReference type="RefSeq" id="WP_182844083.1">
    <property type="nucleotide sequence ID" value="NZ_BAAALP010000010.1"/>
</dbReference>
<gene>
    <name evidence="1" type="ORF">HNR61_003380</name>
</gene>
<comment type="caution">
    <text evidence="1">The sequence shown here is derived from an EMBL/GenBank/DDBJ whole genome shotgun (WGS) entry which is preliminary data.</text>
</comment>
<reference evidence="1 2" key="1">
    <citation type="submission" date="2020-08" db="EMBL/GenBank/DDBJ databases">
        <title>Genomic Encyclopedia of Type Strains, Phase IV (KMG-IV): sequencing the most valuable type-strain genomes for metagenomic binning, comparative biology and taxonomic classification.</title>
        <authorList>
            <person name="Goeker M."/>
        </authorList>
    </citation>
    <scope>NUCLEOTIDE SEQUENCE [LARGE SCALE GENOMIC DNA]</scope>
    <source>
        <strain evidence="1 2">DSM 44197</strain>
    </source>
</reference>
<dbReference type="EMBL" id="JACJIA010000004">
    <property type="protein sequence ID" value="MBA8951740.1"/>
    <property type="molecule type" value="Genomic_DNA"/>
</dbReference>
<evidence type="ECO:0000313" key="1">
    <source>
        <dbReference type="EMBL" id="MBA8951740.1"/>
    </source>
</evidence>
<dbReference type="Proteomes" id="UP000572680">
    <property type="component" value="Unassembled WGS sequence"/>
</dbReference>